<protein>
    <submittedName>
        <fullName evidence="1">Uncharacterized protein</fullName>
    </submittedName>
</protein>
<evidence type="ECO:0000313" key="1">
    <source>
        <dbReference type="EMBL" id="KAF3074527.1"/>
    </source>
</evidence>
<name>A0A9P4XLX5_9HYPO</name>
<reference evidence="1 2" key="1">
    <citation type="submission" date="2018-06" db="EMBL/GenBank/DDBJ databases">
        <title>Genome analysis of cellulolytic fungus Trichoderma lentiforme CFAM-422.</title>
        <authorList>
            <person name="Steindorff A.S."/>
            <person name="Formighieri E.F."/>
            <person name="Midorikawa G.E.O."/>
            <person name="Tamietti M.S."/>
            <person name="Ramos E.Z."/>
            <person name="Silva A.S."/>
            <person name="Bon E.P.S."/>
            <person name="Mendes T.D."/>
            <person name="Damaso M.C.T."/>
            <person name="Favaro L.C.L."/>
        </authorList>
    </citation>
    <scope>NUCLEOTIDE SEQUENCE [LARGE SCALE GENOMIC DNA]</scope>
    <source>
        <strain evidence="1 2">CFAM-422</strain>
    </source>
</reference>
<evidence type="ECO:0000313" key="2">
    <source>
        <dbReference type="Proteomes" id="UP000801864"/>
    </source>
</evidence>
<accession>A0A9P4XLX5</accession>
<keyword evidence="2" id="KW-1185">Reference proteome</keyword>
<dbReference type="AlphaFoldDB" id="A0A9P4XLX5"/>
<dbReference type="Proteomes" id="UP000801864">
    <property type="component" value="Unassembled WGS sequence"/>
</dbReference>
<gene>
    <name evidence="1" type="ORF">CFAM422_003796</name>
</gene>
<dbReference type="EMBL" id="QLNT01000005">
    <property type="protein sequence ID" value="KAF3074527.1"/>
    <property type="molecule type" value="Genomic_DNA"/>
</dbReference>
<organism evidence="1 2">
    <name type="scientific">Trichoderma lentiforme</name>
    <dbReference type="NCBI Taxonomy" id="1567552"/>
    <lineage>
        <taxon>Eukaryota</taxon>
        <taxon>Fungi</taxon>
        <taxon>Dikarya</taxon>
        <taxon>Ascomycota</taxon>
        <taxon>Pezizomycotina</taxon>
        <taxon>Sordariomycetes</taxon>
        <taxon>Hypocreomycetidae</taxon>
        <taxon>Hypocreales</taxon>
        <taxon>Hypocreaceae</taxon>
        <taxon>Trichoderma</taxon>
    </lineage>
</organism>
<proteinExistence type="predicted"/>
<sequence length="68" mass="7685">MTDAQCPDLEALIVRKFNSLRVVLDQDAAGNGRINAVFIHLEWLYLLNFGGDDITGGSHHIFFSKFEF</sequence>
<comment type="caution">
    <text evidence="1">The sequence shown here is derived from an EMBL/GenBank/DDBJ whole genome shotgun (WGS) entry which is preliminary data.</text>
</comment>